<gene>
    <name evidence="3" type="ORF">ECRASSUSDP1_LOCUS10108</name>
</gene>
<dbReference type="AlphaFoldDB" id="A0AAD1UL56"/>
<feature type="compositionally biased region" description="Basic and acidic residues" evidence="2">
    <location>
        <begin position="117"/>
        <end position="132"/>
    </location>
</feature>
<evidence type="ECO:0000313" key="3">
    <source>
        <dbReference type="EMBL" id="CAI2368812.1"/>
    </source>
</evidence>
<feature type="compositionally biased region" description="Polar residues" evidence="2">
    <location>
        <begin position="70"/>
        <end position="81"/>
    </location>
</feature>
<evidence type="ECO:0000313" key="4">
    <source>
        <dbReference type="Proteomes" id="UP001295684"/>
    </source>
</evidence>
<keyword evidence="1" id="KW-0175">Coiled coil</keyword>
<name>A0AAD1UL56_EUPCR</name>
<comment type="caution">
    <text evidence="3">The sequence shown here is derived from an EMBL/GenBank/DDBJ whole genome shotgun (WGS) entry which is preliminary data.</text>
</comment>
<evidence type="ECO:0000256" key="1">
    <source>
        <dbReference type="SAM" id="Coils"/>
    </source>
</evidence>
<dbReference type="Proteomes" id="UP001295684">
    <property type="component" value="Unassembled WGS sequence"/>
</dbReference>
<sequence length="436" mass="50847">MFDNISFGQPRKHGHNLSYGGGVNFARYKRPEISKYKALKPNNSYNFNYNDKYSAYSNRSHRKLDDKPSSRLSAHNKNLSHGNILDVKSLDRKEPEPISNVSPNKDANENYGYDAYKSYDHTVKPQNDRFDLGSRNSRGSQQADDKRASRTKLNHTISYDHPDDKVLQQMPAPHRSESPTMSQRNLPKYSGVHGSIQDSLEDHIYRARTGVSARDLNSRVAQKDVERQSIEQDRYYSRLNKMNSKQAQIFEKYLVDQLVPAKDKEKHLEQIEKQKREEAKERLDLLDKGSKHHQTALKREYRKYLNNQMDLRRKEKDYQSQMKNFAALEQQKDKQEKLGKLEMKHAYRSALQSQEYLKSKQKLNDQTKLHQYTHGGSPDAVYTFGGTFTNTGNQQIEKGYIQPNPIVNPVSDPMYNPYFRRDILSGMNEIQRNPQH</sequence>
<proteinExistence type="predicted"/>
<evidence type="ECO:0000256" key="2">
    <source>
        <dbReference type="SAM" id="MobiDB-lite"/>
    </source>
</evidence>
<dbReference type="EMBL" id="CAMPGE010009953">
    <property type="protein sequence ID" value="CAI2368812.1"/>
    <property type="molecule type" value="Genomic_DNA"/>
</dbReference>
<reference evidence="3" key="1">
    <citation type="submission" date="2023-07" db="EMBL/GenBank/DDBJ databases">
        <authorList>
            <consortium name="AG Swart"/>
            <person name="Singh M."/>
            <person name="Singh A."/>
            <person name="Seah K."/>
            <person name="Emmerich C."/>
        </authorList>
    </citation>
    <scope>NUCLEOTIDE SEQUENCE</scope>
    <source>
        <strain evidence="3">DP1</strain>
    </source>
</reference>
<feature type="region of interest" description="Disordered" evidence="2">
    <location>
        <begin position="58"/>
        <end position="189"/>
    </location>
</feature>
<organism evidence="3 4">
    <name type="scientific">Euplotes crassus</name>
    <dbReference type="NCBI Taxonomy" id="5936"/>
    <lineage>
        <taxon>Eukaryota</taxon>
        <taxon>Sar</taxon>
        <taxon>Alveolata</taxon>
        <taxon>Ciliophora</taxon>
        <taxon>Intramacronucleata</taxon>
        <taxon>Spirotrichea</taxon>
        <taxon>Hypotrichia</taxon>
        <taxon>Euplotida</taxon>
        <taxon>Euplotidae</taxon>
        <taxon>Moneuplotes</taxon>
    </lineage>
</organism>
<accession>A0AAD1UL56</accession>
<protein>
    <submittedName>
        <fullName evidence="3">Uncharacterized protein</fullName>
    </submittedName>
</protein>
<keyword evidence="4" id="KW-1185">Reference proteome</keyword>
<feature type="coiled-coil region" evidence="1">
    <location>
        <begin position="261"/>
        <end position="338"/>
    </location>
</feature>